<gene>
    <name evidence="2" type="ORF">BESB_055130</name>
</gene>
<protein>
    <submittedName>
        <fullName evidence="2">Uncharacterized protein</fullName>
    </submittedName>
</protein>
<feature type="compositionally biased region" description="Low complexity" evidence="1">
    <location>
        <begin position="142"/>
        <end position="157"/>
    </location>
</feature>
<feature type="region of interest" description="Disordered" evidence="1">
    <location>
        <begin position="200"/>
        <end position="411"/>
    </location>
</feature>
<feature type="compositionally biased region" description="Basic and acidic residues" evidence="1">
    <location>
        <begin position="68"/>
        <end position="78"/>
    </location>
</feature>
<dbReference type="GeneID" id="40310442"/>
<dbReference type="OrthoDB" id="332912at2759"/>
<feature type="compositionally biased region" description="Polar residues" evidence="1">
    <location>
        <begin position="321"/>
        <end position="331"/>
    </location>
</feature>
<evidence type="ECO:0000313" key="2">
    <source>
        <dbReference type="EMBL" id="PFH35862.1"/>
    </source>
</evidence>
<organism evidence="2 3">
    <name type="scientific">Besnoitia besnoiti</name>
    <name type="common">Apicomplexan protozoan</name>
    <dbReference type="NCBI Taxonomy" id="94643"/>
    <lineage>
        <taxon>Eukaryota</taxon>
        <taxon>Sar</taxon>
        <taxon>Alveolata</taxon>
        <taxon>Apicomplexa</taxon>
        <taxon>Conoidasida</taxon>
        <taxon>Coccidia</taxon>
        <taxon>Eucoccidiorida</taxon>
        <taxon>Eimeriorina</taxon>
        <taxon>Sarcocystidae</taxon>
        <taxon>Besnoitia</taxon>
    </lineage>
</organism>
<dbReference type="RefSeq" id="XP_029219871.1">
    <property type="nucleotide sequence ID" value="XM_029363948.1"/>
</dbReference>
<feature type="compositionally biased region" description="Low complexity" evidence="1">
    <location>
        <begin position="374"/>
        <end position="411"/>
    </location>
</feature>
<feature type="compositionally biased region" description="Basic and acidic residues" evidence="1">
    <location>
        <begin position="38"/>
        <end position="54"/>
    </location>
</feature>
<evidence type="ECO:0000313" key="3">
    <source>
        <dbReference type="Proteomes" id="UP000224006"/>
    </source>
</evidence>
<feature type="compositionally biased region" description="Polar residues" evidence="1">
    <location>
        <begin position="98"/>
        <end position="108"/>
    </location>
</feature>
<dbReference type="AlphaFoldDB" id="A0A2A9MKC3"/>
<proteinExistence type="predicted"/>
<reference evidence="2 3" key="1">
    <citation type="submission" date="2017-09" db="EMBL/GenBank/DDBJ databases">
        <title>Genome sequencing of Besnoitia besnoiti strain Bb-Ger1.</title>
        <authorList>
            <person name="Schares G."/>
            <person name="Venepally P."/>
            <person name="Lorenzi H.A."/>
        </authorList>
    </citation>
    <scope>NUCLEOTIDE SEQUENCE [LARGE SCALE GENOMIC DNA]</scope>
    <source>
        <strain evidence="2 3">Bb-Ger1</strain>
    </source>
</reference>
<dbReference type="Proteomes" id="UP000224006">
    <property type="component" value="Chromosome IV"/>
</dbReference>
<feature type="region of interest" description="Disordered" evidence="1">
    <location>
        <begin position="129"/>
        <end position="173"/>
    </location>
</feature>
<keyword evidence="3" id="KW-1185">Reference proteome</keyword>
<dbReference type="KEGG" id="bbes:BESB_055130"/>
<feature type="compositionally biased region" description="Polar residues" evidence="1">
    <location>
        <begin position="1"/>
        <end position="13"/>
    </location>
</feature>
<accession>A0A2A9MKC3</accession>
<comment type="caution">
    <text evidence="2">The sequence shown here is derived from an EMBL/GenBank/DDBJ whole genome shotgun (WGS) entry which is preliminary data.</text>
</comment>
<evidence type="ECO:0000256" key="1">
    <source>
        <dbReference type="SAM" id="MobiDB-lite"/>
    </source>
</evidence>
<feature type="region of interest" description="Disordered" evidence="1">
    <location>
        <begin position="1"/>
        <end position="108"/>
    </location>
</feature>
<dbReference type="EMBL" id="NWUJ01000004">
    <property type="protein sequence ID" value="PFH35862.1"/>
    <property type="molecule type" value="Genomic_DNA"/>
</dbReference>
<dbReference type="VEuPathDB" id="ToxoDB:BESB_055130"/>
<name>A0A2A9MKC3_BESBE</name>
<sequence length="411" mass="41414">MGNEQSSPENTDTPAHGQVETEGTPGGAPVSQTPTSAHEGRKEPGGTENKDEGGIGKPGDNTENAPAEAEKKKEKESGQPEAQLQPGYSRYLSGLGNFFTTEGTEGVSASSEVVNNIASYMSLEAVKGAFTGENDSDETETTPHGTEETTTAGTLVTDAKETDTANQESDGPALTTYLTQGLQGVSDLFRSVTQDITTVATDGAEPAAEEAPIQSTGSKTLGESAPEEAPIQSTGSKTLGESAPEEAPIQSTGSKTLGESAPEEAPIQSTGSKTLGESAPEEAPIQSTGSKTLGESAPEEAPIQSTGSKTLGESAPEEAPIQSTGSKTLGKSASKKTEAALQSHGSKTLDGVDDLLRKGSFSSRDAAPVVEKPAAASQEVAGEAAATGATPLVRAASSGDSGASSSSTPVA</sequence>